<evidence type="ECO:0000256" key="1">
    <source>
        <dbReference type="SAM" id="SignalP"/>
    </source>
</evidence>
<sequence length="258" mass="28762">MSLKNCLRAFTVVLSLFASTSWAEMAPLEAMNMAGLQRTLGQILAKDYMMIGSDVKADVASKQREDTLALFEDHHQKLKAYAPNDEIRKALADVDATWQDYRKLVATAPDKDQAVKVFAMAERLVQQCQHVTDVFEKHNGDAASHSINRSGWNRVLTQRIALLYISRAWGIAAPNLDQTFDASVKEFGLIMAELQAEGAPNDAIAQSLRKTEARWAFVSQAFASDEFMPTIVATNAESMFRQLNELTRLYAGLNDNTL</sequence>
<gene>
    <name evidence="2" type="ORF">GCM10009304_24320</name>
</gene>
<name>A0A917UYP9_9PSED</name>
<accession>A0A917UYP9</accession>
<evidence type="ECO:0008006" key="4">
    <source>
        <dbReference type="Google" id="ProtNLM"/>
    </source>
</evidence>
<evidence type="ECO:0000313" key="2">
    <source>
        <dbReference type="EMBL" id="GGJ97558.1"/>
    </source>
</evidence>
<comment type="caution">
    <text evidence="2">The sequence shown here is derived from an EMBL/GenBank/DDBJ whole genome shotgun (WGS) entry which is preliminary data.</text>
</comment>
<organism evidence="2 3">
    <name type="scientific">Pseudomonas matsuisoli</name>
    <dbReference type="NCBI Taxonomy" id="1515666"/>
    <lineage>
        <taxon>Bacteria</taxon>
        <taxon>Pseudomonadati</taxon>
        <taxon>Pseudomonadota</taxon>
        <taxon>Gammaproteobacteria</taxon>
        <taxon>Pseudomonadales</taxon>
        <taxon>Pseudomonadaceae</taxon>
        <taxon>Pseudomonas</taxon>
    </lineage>
</organism>
<dbReference type="Proteomes" id="UP000635983">
    <property type="component" value="Unassembled WGS sequence"/>
</dbReference>
<proteinExistence type="predicted"/>
<keyword evidence="3" id="KW-1185">Reference proteome</keyword>
<dbReference type="EMBL" id="BMPO01000005">
    <property type="protein sequence ID" value="GGJ97558.1"/>
    <property type="molecule type" value="Genomic_DNA"/>
</dbReference>
<feature type="chain" id="PRO_5037461086" description="Type IV pili methyl-accepting chemotaxis transducer N-term" evidence="1">
    <location>
        <begin position="24"/>
        <end position="258"/>
    </location>
</feature>
<keyword evidence="1" id="KW-0732">Signal</keyword>
<evidence type="ECO:0000313" key="3">
    <source>
        <dbReference type="Proteomes" id="UP000635983"/>
    </source>
</evidence>
<feature type="signal peptide" evidence="1">
    <location>
        <begin position="1"/>
        <end position="23"/>
    </location>
</feature>
<reference evidence="2" key="2">
    <citation type="submission" date="2020-09" db="EMBL/GenBank/DDBJ databases">
        <authorList>
            <person name="Sun Q."/>
            <person name="Ohkuma M."/>
        </authorList>
    </citation>
    <scope>NUCLEOTIDE SEQUENCE</scope>
    <source>
        <strain evidence="2">JCM 30078</strain>
    </source>
</reference>
<protein>
    <recommendedName>
        <fullName evidence="4">Type IV pili methyl-accepting chemotaxis transducer N-term</fullName>
    </recommendedName>
</protein>
<reference evidence="2" key="1">
    <citation type="journal article" date="2014" name="Int. J. Syst. Evol. Microbiol.">
        <title>Complete genome sequence of Corynebacterium casei LMG S-19264T (=DSM 44701T), isolated from a smear-ripened cheese.</title>
        <authorList>
            <consortium name="US DOE Joint Genome Institute (JGI-PGF)"/>
            <person name="Walter F."/>
            <person name="Albersmeier A."/>
            <person name="Kalinowski J."/>
            <person name="Ruckert C."/>
        </authorList>
    </citation>
    <scope>NUCLEOTIDE SEQUENCE</scope>
    <source>
        <strain evidence="2">JCM 30078</strain>
    </source>
</reference>
<dbReference type="AlphaFoldDB" id="A0A917UYP9"/>
<dbReference type="RefSeq" id="WP_229779403.1">
    <property type="nucleotide sequence ID" value="NZ_BMPO01000005.1"/>
</dbReference>